<reference evidence="1" key="1">
    <citation type="submission" date="2017-05" db="EMBL/GenBank/DDBJ databases">
        <title>Plastid comparative genomics reveals ancient divergence between Glaucophyte genera.</title>
        <authorList>
            <person name="Figueroa-Martinez F.J."/>
            <person name="Jackson C."/>
            <person name="Reyes-Prieto A."/>
        </authorList>
    </citation>
    <scope>NUCLEOTIDE SEQUENCE</scope>
    <source>
        <strain evidence="1">SAG 46.84</strain>
    </source>
</reference>
<dbReference type="Gene3D" id="3.30.110.150">
    <property type="entry name" value="SepF-like protein"/>
    <property type="match status" value="1"/>
</dbReference>
<dbReference type="GeneID" id="38572746"/>
<dbReference type="AlphaFoldDB" id="A0A3G1IWC3"/>
<dbReference type="InterPro" id="IPR038594">
    <property type="entry name" value="SepF-like_sf"/>
</dbReference>
<accession>A0A3G1IWC3</accession>
<dbReference type="EMBL" id="MF167426">
    <property type="protein sequence ID" value="ASQ40262.1"/>
    <property type="molecule type" value="Genomic_DNA"/>
</dbReference>
<dbReference type="RefSeq" id="YP_009546201.1">
    <property type="nucleotide sequence ID" value="NC_040153.1"/>
</dbReference>
<keyword evidence="1" id="KW-0934">Plastid</keyword>
<sequence length="114" mass="13149">MIKKLTKNLKIKQKNTRFNPKKIEFLLIQPKIDDNLSLLALEGLKGLLFNKIIILNFHETTLSATSARRIADYLTGVTTALFGAKTIVHINNRIFFFLPKNFVRTKKFSLKKET</sequence>
<evidence type="ECO:0000313" key="1">
    <source>
        <dbReference type="EMBL" id="ASQ40262.1"/>
    </source>
</evidence>
<geneLocation type="plastid" evidence="1"/>
<organism evidence="1">
    <name type="scientific">Gloeochaete wittrockiana</name>
    <dbReference type="NCBI Taxonomy" id="38269"/>
    <lineage>
        <taxon>Eukaryota</taxon>
        <taxon>Glaucocystophyceae</taxon>
        <taxon>Gloeochaetales</taxon>
        <taxon>Gloeochaetaceae</taxon>
        <taxon>Gloeochaete</taxon>
    </lineage>
</organism>
<proteinExistence type="predicted"/>
<evidence type="ECO:0008006" key="2">
    <source>
        <dbReference type="Google" id="ProtNLM"/>
    </source>
</evidence>
<gene>
    <name evidence="1" type="primary">orf920</name>
</gene>
<protein>
    <recommendedName>
        <fullName evidence="2">Cell division protein SepF</fullName>
    </recommendedName>
</protein>
<name>A0A3G1IWC3_9EUKA</name>